<name>A0A437JUY3_9BURK</name>
<dbReference type="Gene3D" id="3.50.50.60">
    <property type="entry name" value="FAD/NAD(P)-binding domain"/>
    <property type="match status" value="2"/>
</dbReference>
<gene>
    <name evidence="7" type="primary">dadA</name>
    <name evidence="9" type="ORF">ENE75_14755</name>
</gene>
<organism evidence="9 10">
    <name type="scientific">Rubrivivax albus</name>
    <dbReference type="NCBI Taxonomy" id="2499835"/>
    <lineage>
        <taxon>Bacteria</taxon>
        <taxon>Pseudomonadati</taxon>
        <taxon>Pseudomonadota</taxon>
        <taxon>Betaproteobacteria</taxon>
        <taxon>Burkholderiales</taxon>
        <taxon>Sphaerotilaceae</taxon>
        <taxon>Rubrivivax</taxon>
    </lineage>
</organism>
<comment type="caution">
    <text evidence="9">The sequence shown here is derived from an EMBL/GenBank/DDBJ whole genome shotgun (WGS) entry which is preliminary data.</text>
</comment>
<dbReference type="EMBL" id="SACT01000004">
    <property type="protein sequence ID" value="RVT51041.1"/>
    <property type="molecule type" value="Genomic_DNA"/>
</dbReference>
<dbReference type="SUPFAM" id="SSF54373">
    <property type="entry name" value="FAD-linked reductases, C-terminal domain"/>
    <property type="match status" value="1"/>
</dbReference>
<evidence type="ECO:0000259" key="8">
    <source>
        <dbReference type="Pfam" id="PF01266"/>
    </source>
</evidence>
<dbReference type="OrthoDB" id="18526at2"/>
<evidence type="ECO:0000256" key="6">
    <source>
        <dbReference type="ARBA" id="ARBA00047884"/>
    </source>
</evidence>
<dbReference type="InterPro" id="IPR036188">
    <property type="entry name" value="FAD/NAD-bd_sf"/>
</dbReference>
<dbReference type="Gene3D" id="3.30.9.10">
    <property type="entry name" value="D-Amino Acid Oxidase, subunit A, domain 2"/>
    <property type="match status" value="1"/>
</dbReference>
<evidence type="ECO:0000256" key="1">
    <source>
        <dbReference type="ARBA" id="ARBA00001974"/>
    </source>
</evidence>
<keyword evidence="4 7" id="KW-0274">FAD</keyword>
<dbReference type="InterPro" id="IPR006076">
    <property type="entry name" value="FAD-dep_OxRdtase"/>
</dbReference>
<dbReference type="RefSeq" id="WP_128199068.1">
    <property type="nucleotide sequence ID" value="NZ_SACT01000004.1"/>
</dbReference>
<dbReference type="NCBIfam" id="NF001933">
    <property type="entry name" value="PRK00711.1"/>
    <property type="match status" value="1"/>
</dbReference>
<evidence type="ECO:0000256" key="3">
    <source>
        <dbReference type="ARBA" id="ARBA00022630"/>
    </source>
</evidence>
<protein>
    <recommendedName>
        <fullName evidence="7">D-amino acid dehydrogenase</fullName>
        <ecNumber evidence="7">1.4.99.-</ecNumber>
    </recommendedName>
</protein>
<evidence type="ECO:0000313" key="9">
    <source>
        <dbReference type="EMBL" id="RVT51041.1"/>
    </source>
</evidence>
<dbReference type="PANTHER" id="PTHR13847:SF280">
    <property type="entry name" value="D-AMINO ACID DEHYDROGENASE"/>
    <property type="match status" value="1"/>
</dbReference>
<keyword evidence="3 7" id="KW-0285">Flavoprotein</keyword>
<feature type="domain" description="FAD dependent oxidoreductase" evidence="8">
    <location>
        <begin position="2"/>
        <end position="398"/>
    </location>
</feature>
<dbReference type="InterPro" id="IPR023080">
    <property type="entry name" value="DadA"/>
</dbReference>
<dbReference type="PANTHER" id="PTHR13847">
    <property type="entry name" value="SARCOSINE DEHYDROGENASE-RELATED"/>
    <property type="match status" value="1"/>
</dbReference>
<comment type="cofactor">
    <cofactor evidence="1 7">
        <name>FAD</name>
        <dbReference type="ChEBI" id="CHEBI:57692"/>
    </cofactor>
</comment>
<dbReference type="HAMAP" id="MF_01202">
    <property type="entry name" value="DadA"/>
    <property type="match status" value="1"/>
</dbReference>
<dbReference type="Pfam" id="PF01266">
    <property type="entry name" value="DAO"/>
    <property type="match status" value="1"/>
</dbReference>
<dbReference type="GO" id="GO:0008718">
    <property type="term" value="F:D-amino-acid dehydrogenase activity"/>
    <property type="evidence" value="ECO:0007669"/>
    <property type="project" value="UniProtKB-UniRule"/>
</dbReference>
<accession>A0A437JUY3</accession>
<dbReference type="GO" id="GO:0005886">
    <property type="term" value="C:plasma membrane"/>
    <property type="evidence" value="ECO:0007669"/>
    <property type="project" value="TreeGrafter"/>
</dbReference>
<dbReference type="SUPFAM" id="SSF51905">
    <property type="entry name" value="FAD/NAD(P)-binding domain"/>
    <property type="match status" value="1"/>
</dbReference>
<keyword evidence="5 7" id="KW-0560">Oxidoreductase</keyword>
<comment type="similarity">
    <text evidence="2 7">Belongs to the DadA oxidoreductase family.</text>
</comment>
<proteinExistence type="inferred from homology"/>
<sequence>MKVLVLGGGVIGVSAAYFLARAGHEVEVVDRQAGPALETSFANAGEVSPGYSAPWAGPGVPVKAIKWMLMQHSPLVIWPLLDPAMWRWGAMMLDNCTARAYALNKSRMVPLAEYSRDVLKALRAETGIAYDDRAQGTLQLFRTQKQLDGIGGDVEVLKQYGVPFEVLDRDGFCAVEPALRRTQHKFVGALRLPKDETGDCFLFTNRLAEMARGLGVRFRFDTAITGIDRVGDRIERVRTSAGDLRADRFVLALGSHSPKLLAPLGIRIPVYPVKGYSITVPITDPAGAPESTIMDETHKVAVTRLGDRIRVGGTAELAGYSEALREPRRATLEHVVSDLFPDGGDVSKASFWCGLRPMTPDGTPVVGPTPIGNLLLATGHGTLGWTMACGTGRVIADLVSGRTPEIDVSGLGMDRYRGAWQG</sequence>
<dbReference type="AlphaFoldDB" id="A0A437JUY3"/>
<evidence type="ECO:0000256" key="4">
    <source>
        <dbReference type="ARBA" id="ARBA00022827"/>
    </source>
</evidence>
<comment type="function">
    <text evidence="7">Oxidative deamination of D-amino acids.</text>
</comment>
<dbReference type="GO" id="GO:0005737">
    <property type="term" value="C:cytoplasm"/>
    <property type="evidence" value="ECO:0007669"/>
    <property type="project" value="TreeGrafter"/>
</dbReference>
<dbReference type="EC" id="1.4.99.-" evidence="7"/>
<dbReference type="GO" id="GO:0055130">
    <property type="term" value="P:D-alanine catabolic process"/>
    <property type="evidence" value="ECO:0007669"/>
    <property type="project" value="TreeGrafter"/>
</dbReference>
<evidence type="ECO:0000256" key="2">
    <source>
        <dbReference type="ARBA" id="ARBA00009410"/>
    </source>
</evidence>
<dbReference type="Proteomes" id="UP000288178">
    <property type="component" value="Unassembled WGS sequence"/>
</dbReference>
<reference evidence="9 10" key="1">
    <citation type="submission" date="2019-01" db="EMBL/GenBank/DDBJ databases">
        <authorList>
            <person name="Chen W.-M."/>
        </authorList>
    </citation>
    <scope>NUCLEOTIDE SEQUENCE [LARGE SCALE GENOMIC DNA]</scope>
    <source>
        <strain evidence="9 10">ICH-3</strain>
    </source>
</reference>
<evidence type="ECO:0000256" key="5">
    <source>
        <dbReference type="ARBA" id="ARBA00023002"/>
    </source>
</evidence>
<feature type="binding site" evidence="7">
    <location>
        <begin position="3"/>
        <end position="17"/>
    </location>
    <ligand>
        <name>FAD</name>
        <dbReference type="ChEBI" id="CHEBI:57692"/>
    </ligand>
</feature>
<keyword evidence="10" id="KW-1185">Reference proteome</keyword>
<evidence type="ECO:0000256" key="7">
    <source>
        <dbReference type="HAMAP-Rule" id="MF_01202"/>
    </source>
</evidence>
<dbReference type="FunFam" id="3.50.50.60:FF:000020">
    <property type="entry name" value="D-amino acid dehydrogenase"/>
    <property type="match status" value="1"/>
</dbReference>
<evidence type="ECO:0000313" key="10">
    <source>
        <dbReference type="Proteomes" id="UP000288178"/>
    </source>
</evidence>
<comment type="catalytic activity">
    <reaction evidence="6 7">
        <text>a D-alpha-amino acid + A + H2O = a 2-oxocarboxylate + AH2 + NH4(+)</text>
        <dbReference type="Rhea" id="RHEA:18125"/>
        <dbReference type="ChEBI" id="CHEBI:13193"/>
        <dbReference type="ChEBI" id="CHEBI:15377"/>
        <dbReference type="ChEBI" id="CHEBI:17499"/>
        <dbReference type="ChEBI" id="CHEBI:28938"/>
        <dbReference type="ChEBI" id="CHEBI:35179"/>
        <dbReference type="ChEBI" id="CHEBI:59871"/>
    </reaction>
</comment>